<protein>
    <submittedName>
        <fullName evidence="1">Phosphoribosylformylglycinamidine synthase</fullName>
    </submittedName>
</protein>
<evidence type="ECO:0000313" key="2">
    <source>
        <dbReference type="Proteomes" id="UP000325081"/>
    </source>
</evidence>
<reference evidence="2" key="1">
    <citation type="journal article" date="2019" name="Curr. Biol.">
        <title>Genome Sequence of Striga asiatica Provides Insight into the Evolution of Plant Parasitism.</title>
        <authorList>
            <person name="Yoshida S."/>
            <person name="Kim S."/>
            <person name="Wafula E.K."/>
            <person name="Tanskanen J."/>
            <person name="Kim Y.M."/>
            <person name="Honaas L."/>
            <person name="Yang Z."/>
            <person name="Spallek T."/>
            <person name="Conn C.E."/>
            <person name="Ichihashi Y."/>
            <person name="Cheong K."/>
            <person name="Cui S."/>
            <person name="Der J.P."/>
            <person name="Gundlach H."/>
            <person name="Jiao Y."/>
            <person name="Hori C."/>
            <person name="Ishida J.K."/>
            <person name="Kasahara H."/>
            <person name="Kiba T."/>
            <person name="Kim M.S."/>
            <person name="Koo N."/>
            <person name="Laohavisit A."/>
            <person name="Lee Y.H."/>
            <person name="Lumba S."/>
            <person name="McCourt P."/>
            <person name="Mortimer J.C."/>
            <person name="Mutuku J.M."/>
            <person name="Nomura T."/>
            <person name="Sasaki-Sekimoto Y."/>
            <person name="Seto Y."/>
            <person name="Wang Y."/>
            <person name="Wakatake T."/>
            <person name="Sakakibara H."/>
            <person name="Demura T."/>
            <person name="Yamaguchi S."/>
            <person name="Yoneyama K."/>
            <person name="Manabe R.I."/>
            <person name="Nelson D.C."/>
            <person name="Schulman A.H."/>
            <person name="Timko M.P."/>
            <person name="dePamphilis C.W."/>
            <person name="Choi D."/>
            <person name="Shirasu K."/>
        </authorList>
    </citation>
    <scope>NUCLEOTIDE SEQUENCE [LARGE SCALE GENOMIC DNA]</scope>
    <source>
        <strain evidence="2">cv. UVA1</strain>
    </source>
</reference>
<accession>A0A5A7RB28</accession>
<proteinExistence type="predicted"/>
<dbReference type="EMBL" id="BKCP01011292">
    <property type="protein sequence ID" value="GER54510.1"/>
    <property type="molecule type" value="Genomic_DNA"/>
</dbReference>
<sequence>MELFISQMVVDVVEEGGEQRVEDMGSLEIMPISEEEQNMESNTEVMELKRTDLRRTWKRSSARTWRLMRNPSIGETDMAITGKKGWQAECEGSEMFKVHQRVKNT</sequence>
<comment type="caution">
    <text evidence="1">The sequence shown here is derived from an EMBL/GenBank/DDBJ whole genome shotgun (WGS) entry which is preliminary data.</text>
</comment>
<dbReference type="Proteomes" id="UP000325081">
    <property type="component" value="Unassembled WGS sequence"/>
</dbReference>
<evidence type="ECO:0000313" key="1">
    <source>
        <dbReference type="EMBL" id="GER54510.1"/>
    </source>
</evidence>
<dbReference type="AlphaFoldDB" id="A0A5A7RB28"/>
<name>A0A5A7RB28_STRAF</name>
<gene>
    <name evidence="1" type="ORF">STAS_32114</name>
</gene>
<keyword evidence="2" id="KW-1185">Reference proteome</keyword>
<organism evidence="1 2">
    <name type="scientific">Striga asiatica</name>
    <name type="common">Asiatic witchweed</name>
    <name type="synonym">Buchnera asiatica</name>
    <dbReference type="NCBI Taxonomy" id="4170"/>
    <lineage>
        <taxon>Eukaryota</taxon>
        <taxon>Viridiplantae</taxon>
        <taxon>Streptophyta</taxon>
        <taxon>Embryophyta</taxon>
        <taxon>Tracheophyta</taxon>
        <taxon>Spermatophyta</taxon>
        <taxon>Magnoliopsida</taxon>
        <taxon>eudicotyledons</taxon>
        <taxon>Gunneridae</taxon>
        <taxon>Pentapetalae</taxon>
        <taxon>asterids</taxon>
        <taxon>lamiids</taxon>
        <taxon>Lamiales</taxon>
        <taxon>Orobanchaceae</taxon>
        <taxon>Buchnereae</taxon>
        <taxon>Striga</taxon>
    </lineage>
</organism>